<feature type="transmembrane region" description="Helical" evidence="6">
    <location>
        <begin position="108"/>
        <end position="129"/>
    </location>
</feature>
<dbReference type="Pfam" id="PF00002">
    <property type="entry name" value="7tm_2"/>
    <property type="match status" value="1"/>
</dbReference>
<evidence type="ECO:0000256" key="1">
    <source>
        <dbReference type="ARBA" id="ARBA00004141"/>
    </source>
</evidence>
<evidence type="ECO:0000256" key="6">
    <source>
        <dbReference type="SAM" id="Phobius"/>
    </source>
</evidence>
<evidence type="ECO:0000256" key="2">
    <source>
        <dbReference type="ARBA" id="ARBA00022692"/>
    </source>
</evidence>
<keyword evidence="5" id="KW-0325">Glycoprotein</keyword>
<feature type="transmembrane region" description="Helical" evidence="6">
    <location>
        <begin position="141"/>
        <end position="164"/>
    </location>
</feature>
<comment type="subcellular location">
    <subcellularLocation>
        <location evidence="1">Membrane</location>
        <topology evidence="1">Multi-pass membrane protein</topology>
    </subcellularLocation>
</comment>
<keyword evidence="3 6" id="KW-1133">Transmembrane helix</keyword>
<feature type="non-terminal residue" evidence="8">
    <location>
        <position position="1"/>
    </location>
</feature>
<accession>A0ABQ8SPG4</accession>
<evidence type="ECO:0000256" key="4">
    <source>
        <dbReference type="ARBA" id="ARBA00023136"/>
    </source>
</evidence>
<evidence type="ECO:0000313" key="8">
    <source>
        <dbReference type="EMBL" id="KAJ4436064.1"/>
    </source>
</evidence>
<dbReference type="InterPro" id="IPR000832">
    <property type="entry name" value="GPCR_2_secretin-like"/>
</dbReference>
<dbReference type="InterPro" id="IPR017981">
    <property type="entry name" value="GPCR_2-like_7TM"/>
</dbReference>
<evidence type="ECO:0000313" key="9">
    <source>
        <dbReference type="Proteomes" id="UP001148838"/>
    </source>
</evidence>
<sequence length="380" mass="42270">DDYKFVNMSLFPGYEPGVIPDPGLTVTRRRSEVEEVVLPDDSLADTDLHDHDLIDSVMYIYFGSSSRTEGAANNQVLIIGAAISLIAQFLCLATALRRLRLHPHDPATFVLINTELSLSASSLIFMLGIQATGEQRWCESVALLLHYLHLVACFWLFSIGLLAYRRLTENNRPLGLRLHCGLAWFLPAIFVLMCYALNPKGYETHRYCWMSVVRGMLLSYMAPVASLIVVNTILSVLGLRQLSRCDSIHKFCLMVHGSNCEEDLRKSLRLAAMLLPFFATVWFLGVLALENPTTLAIHVVFAAANSFLNWFLYVCSSVVLPPLQILQEEQSDSKTCDTEPLLSPDITPVHKPSPARLVTATTNGGELLELRLDSISTISS</sequence>
<proteinExistence type="predicted"/>
<keyword evidence="2 6" id="KW-0812">Transmembrane</keyword>
<reference evidence="8 9" key="1">
    <citation type="journal article" date="2022" name="Allergy">
        <title>Genome assembly and annotation of Periplaneta americana reveal a comprehensive cockroach allergen profile.</title>
        <authorList>
            <person name="Wang L."/>
            <person name="Xiong Q."/>
            <person name="Saelim N."/>
            <person name="Wang L."/>
            <person name="Nong W."/>
            <person name="Wan A.T."/>
            <person name="Shi M."/>
            <person name="Liu X."/>
            <person name="Cao Q."/>
            <person name="Hui J.H.L."/>
            <person name="Sookrung N."/>
            <person name="Leung T.F."/>
            <person name="Tungtrongchitr A."/>
            <person name="Tsui S.K.W."/>
        </authorList>
    </citation>
    <scope>NUCLEOTIDE SEQUENCE [LARGE SCALE GENOMIC DNA]</scope>
    <source>
        <strain evidence="8">PWHHKU_190912</strain>
    </source>
</reference>
<dbReference type="EMBL" id="JAJSOF020000023">
    <property type="protein sequence ID" value="KAJ4436064.1"/>
    <property type="molecule type" value="Genomic_DNA"/>
</dbReference>
<dbReference type="Gene3D" id="1.20.1070.10">
    <property type="entry name" value="Rhodopsin 7-helix transmembrane proteins"/>
    <property type="match status" value="1"/>
</dbReference>
<comment type="caution">
    <text evidence="8">The sequence shown here is derived from an EMBL/GenBank/DDBJ whole genome shotgun (WGS) entry which is preliminary data.</text>
</comment>
<gene>
    <name evidence="8" type="ORF">ANN_18691</name>
</gene>
<feature type="transmembrane region" description="Helical" evidence="6">
    <location>
        <begin position="295"/>
        <end position="320"/>
    </location>
</feature>
<feature type="transmembrane region" description="Helical" evidence="6">
    <location>
        <begin position="270"/>
        <end position="289"/>
    </location>
</feature>
<evidence type="ECO:0000256" key="5">
    <source>
        <dbReference type="ARBA" id="ARBA00023180"/>
    </source>
</evidence>
<keyword evidence="9" id="KW-1185">Reference proteome</keyword>
<evidence type="ECO:0000259" key="7">
    <source>
        <dbReference type="PROSITE" id="PS50261"/>
    </source>
</evidence>
<dbReference type="PROSITE" id="PS50261">
    <property type="entry name" value="G_PROTEIN_RECEP_F2_4"/>
    <property type="match status" value="1"/>
</dbReference>
<feature type="transmembrane region" description="Helical" evidence="6">
    <location>
        <begin position="76"/>
        <end position="96"/>
    </location>
</feature>
<organism evidence="8 9">
    <name type="scientific">Periplaneta americana</name>
    <name type="common">American cockroach</name>
    <name type="synonym">Blatta americana</name>
    <dbReference type="NCBI Taxonomy" id="6978"/>
    <lineage>
        <taxon>Eukaryota</taxon>
        <taxon>Metazoa</taxon>
        <taxon>Ecdysozoa</taxon>
        <taxon>Arthropoda</taxon>
        <taxon>Hexapoda</taxon>
        <taxon>Insecta</taxon>
        <taxon>Pterygota</taxon>
        <taxon>Neoptera</taxon>
        <taxon>Polyneoptera</taxon>
        <taxon>Dictyoptera</taxon>
        <taxon>Blattodea</taxon>
        <taxon>Blattoidea</taxon>
        <taxon>Blattidae</taxon>
        <taxon>Blattinae</taxon>
        <taxon>Periplaneta</taxon>
    </lineage>
</organism>
<keyword evidence="4 6" id="KW-0472">Membrane</keyword>
<feature type="transmembrane region" description="Helical" evidence="6">
    <location>
        <begin position="176"/>
        <end position="198"/>
    </location>
</feature>
<protein>
    <recommendedName>
        <fullName evidence="7">G-protein coupled receptors family 2 profile 2 domain-containing protein</fullName>
    </recommendedName>
</protein>
<dbReference type="PANTHER" id="PTHR12011">
    <property type="entry name" value="ADHESION G-PROTEIN COUPLED RECEPTOR"/>
    <property type="match status" value="1"/>
</dbReference>
<dbReference type="PANTHER" id="PTHR12011:SF475">
    <property type="entry name" value="LATROPHILIN CIRL"/>
    <property type="match status" value="1"/>
</dbReference>
<feature type="transmembrane region" description="Helical" evidence="6">
    <location>
        <begin position="218"/>
        <end position="239"/>
    </location>
</feature>
<name>A0ABQ8SPG4_PERAM</name>
<feature type="domain" description="G-protein coupled receptors family 2 profile 2" evidence="7">
    <location>
        <begin position="73"/>
        <end position="317"/>
    </location>
</feature>
<evidence type="ECO:0000256" key="3">
    <source>
        <dbReference type="ARBA" id="ARBA00022989"/>
    </source>
</evidence>
<dbReference type="Proteomes" id="UP001148838">
    <property type="component" value="Unassembled WGS sequence"/>
</dbReference>